<evidence type="ECO:0000256" key="1">
    <source>
        <dbReference type="ARBA" id="ARBA00022801"/>
    </source>
</evidence>
<keyword evidence="1" id="KW-0378">Hydrolase</keyword>
<dbReference type="CDD" id="cd05829">
    <property type="entry name" value="Sortase_F"/>
    <property type="match status" value="1"/>
</dbReference>
<feature type="compositionally biased region" description="Low complexity" evidence="2">
    <location>
        <begin position="36"/>
        <end position="79"/>
    </location>
</feature>
<evidence type="ECO:0000256" key="2">
    <source>
        <dbReference type="SAM" id="MobiDB-lite"/>
    </source>
</evidence>
<evidence type="ECO:0000313" key="4">
    <source>
        <dbReference type="EMBL" id="MBS2552099.1"/>
    </source>
</evidence>
<dbReference type="SUPFAM" id="SSF63817">
    <property type="entry name" value="Sortase"/>
    <property type="match status" value="1"/>
</dbReference>
<gene>
    <name evidence="4" type="ORF">KGQ19_35080</name>
</gene>
<feature type="chain" id="PRO_5045796144" evidence="3">
    <location>
        <begin position="33"/>
        <end position="260"/>
    </location>
</feature>
<dbReference type="InterPro" id="IPR023365">
    <property type="entry name" value="Sortase_dom-sf"/>
</dbReference>
<sequence>MSWLTRLFGSGRRRLLASAAAVLLLASAGTLALGISSQHHPPQPPASAALPASGVPGAAGTTGTPSTTGTGAGTSTSSGSGSGTGTGTGTGASKAPTAPTTPQPPAARVPTPTAISIPEIGVSHTLMQLGQNSDGTIATPPLTTPAIPGWYRYSPSPGQVGPAVIVGHIDGTTGAEGVFYNLGALRPGDTVDVTRSDNTTAVFRIDGVDKYAKSSFPTLTVYGNTTNPQLRLITCAGPFENQHYQDDIVVYATLTGIHPA</sequence>
<feature type="region of interest" description="Disordered" evidence="2">
    <location>
        <begin position="36"/>
        <end position="111"/>
    </location>
</feature>
<dbReference type="InterPro" id="IPR005754">
    <property type="entry name" value="Sortase"/>
</dbReference>
<dbReference type="Pfam" id="PF04203">
    <property type="entry name" value="Sortase"/>
    <property type="match status" value="1"/>
</dbReference>
<feature type="signal peptide" evidence="3">
    <location>
        <begin position="1"/>
        <end position="32"/>
    </location>
</feature>
<dbReference type="Proteomes" id="UP000730482">
    <property type="component" value="Unassembled WGS sequence"/>
</dbReference>
<dbReference type="RefSeq" id="WP_212017362.1">
    <property type="nucleotide sequence ID" value="NZ_JAAFYZ010000170.1"/>
</dbReference>
<dbReference type="EMBL" id="JAAFYZ010000170">
    <property type="protein sequence ID" value="MBS2552099.1"/>
    <property type="molecule type" value="Genomic_DNA"/>
</dbReference>
<dbReference type="InterPro" id="IPR042001">
    <property type="entry name" value="Sortase_F"/>
</dbReference>
<proteinExistence type="predicted"/>
<name>A0ABS5L1A5_9ACTN</name>
<dbReference type="NCBIfam" id="NF033748">
    <property type="entry name" value="class_F_sortase"/>
    <property type="match status" value="1"/>
</dbReference>
<evidence type="ECO:0000313" key="5">
    <source>
        <dbReference type="Proteomes" id="UP000730482"/>
    </source>
</evidence>
<organism evidence="4 5">
    <name type="scientific">Catenulispora pinistramenti</name>
    <dbReference type="NCBI Taxonomy" id="2705254"/>
    <lineage>
        <taxon>Bacteria</taxon>
        <taxon>Bacillati</taxon>
        <taxon>Actinomycetota</taxon>
        <taxon>Actinomycetes</taxon>
        <taxon>Catenulisporales</taxon>
        <taxon>Catenulisporaceae</taxon>
        <taxon>Catenulispora</taxon>
    </lineage>
</organism>
<accession>A0ABS5L1A5</accession>
<keyword evidence="5" id="KW-1185">Reference proteome</keyword>
<keyword evidence="3" id="KW-0732">Signal</keyword>
<protein>
    <submittedName>
        <fullName evidence="4">Class F sortase</fullName>
    </submittedName>
</protein>
<reference evidence="4 5" key="1">
    <citation type="submission" date="2020-02" db="EMBL/GenBank/DDBJ databases">
        <title>Acidophilic actinobacteria isolated from forest soil.</title>
        <authorList>
            <person name="Golinska P."/>
        </authorList>
    </citation>
    <scope>NUCLEOTIDE SEQUENCE [LARGE SCALE GENOMIC DNA]</scope>
    <source>
        <strain evidence="4 5">NL8</strain>
    </source>
</reference>
<comment type="caution">
    <text evidence="4">The sequence shown here is derived from an EMBL/GenBank/DDBJ whole genome shotgun (WGS) entry which is preliminary data.</text>
</comment>
<dbReference type="Gene3D" id="2.40.260.10">
    <property type="entry name" value="Sortase"/>
    <property type="match status" value="1"/>
</dbReference>
<feature type="compositionally biased region" description="Gly residues" evidence="2">
    <location>
        <begin position="80"/>
        <end position="90"/>
    </location>
</feature>
<evidence type="ECO:0000256" key="3">
    <source>
        <dbReference type="SAM" id="SignalP"/>
    </source>
</evidence>